<evidence type="ECO:0000313" key="2">
    <source>
        <dbReference type="EMBL" id="OCT50895.1"/>
    </source>
</evidence>
<feature type="region of interest" description="Disordered" evidence="1">
    <location>
        <begin position="428"/>
        <end position="465"/>
    </location>
</feature>
<dbReference type="VEuPathDB" id="FungiDB:G647_09539"/>
<reference evidence="3" key="1">
    <citation type="submission" date="2015-07" db="EMBL/GenBank/DDBJ databases">
        <authorList>
            <person name="Teixeira M.M."/>
            <person name="Souza R.C."/>
            <person name="Almeida L.G."/>
            <person name="Vicente V.A."/>
            <person name="de Hoog S."/>
            <person name="Bocca A.L."/>
            <person name="de Almeida S.R."/>
            <person name="Vasconcelos A.T."/>
            <person name="Felipe M.S."/>
        </authorList>
    </citation>
    <scope>NUCLEOTIDE SEQUENCE [LARGE SCALE GENOMIC DNA]</scope>
    <source>
        <strain evidence="3">KSF</strain>
    </source>
</reference>
<dbReference type="Proteomes" id="UP000094526">
    <property type="component" value="Unassembled WGS sequence"/>
</dbReference>
<dbReference type="VEuPathDB" id="FungiDB:CLCR_08468"/>
<accession>A0A1C1CQX5</accession>
<dbReference type="EMBL" id="LGRB01000009">
    <property type="protein sequence ID" value="OCT50895.1"/>
    <property type="molecule type" value="Genomic_DNA"/>
</dbReference>
<proteinExistence type="predicted"/>
<sequence>MISWCRLPTLCGIIILGLSLVYFAFVGPPLVHSGFDSANLWHTVAHSLRNPLKYTGAKSHTTGHQHASISPTTTTTSTFHLMTQTRDKAALTMASKPMGHHSSLSLDSADSGCSVGKPNLILSAVDGQKLGDQIFVFMQSLDVALGEELLSSQRAKACPPASVHVHILVPAHSLEEISPAFKVLLQRYPALELVPALPDLGGVNVVLGRFKGWSEYLRKVSGQYDKVLAIDLDVVFQRNPFAMAVDPGAELLYFAEWRGLKIGQCSVHVRWFDGCASSNAISHNVSSVYMPLDRICAGSTYGTAPAMQIYLDLMAEELAASAWSCNDQAMHIHIYYSGLLDAQLSKKGIGRAKLVPNADALLGTVGTTPMVLFNEWGEILNEKGQVQHVVHQFKTHARLREIVMMKYGWLSPVGQQDAIPPVPELVEESKVKQQGSGDGGDSASSGTGEEKHAYHHPHTAATAPDKTAELKRYQLAKVSNESCNARGMLCSCRHYDCQMHYELF</sequence>
<dbReference type="AlphaFoldDB" id="A0A1C1CQX5"/>
<comment type="caution">
    <text evidence="2">The sequence shown here is derived from an EMBL/GenBank/DDBJ whole genome shotgun (WGS) entry which is preliminary data.</text>
</comment>
<dbReference type="OrthoDB" id="4155711at2759"/>
<name>A0A1C1CQX5_9EURO</name>
<evidence type="ECO:0008006" key="4">
    <source>
        <dbReference type="Google" id="ProtNLM"/>
    </source>
</evidence>
<gene>
    <name evidence="2" type="ORF">CLCR_08468</name>
</gene>
<protein>
    <recommendedName>
        <fullName evidence="4">Nucleotide-diphospho-sugar transferase domain-containing protein</fullName>
    </recommendedName>
</protein>
<keyword evidence="3" id="KW-1185">Reference proteome</keyword>
<evidence type="ECO:0000256" key="1">
    <source>
        <dbReference type="SAM" id="MobiDB-lite"/>
    </source>
</evidence>
<organism evidence="2 3">
    <name type="scientific">Cladophialophora carrionii</name>
    <dbReference type="NCBI Taxonomy" id="86049"/>
    <lineage>
        <taxon>Eukaryota</taxon>
        <taxon>Fungi</taxon>
        <taxon>Dikarya</taxon>
        <taxon>Ascomycota</taxon>
        <taxon>Pezizomycotina</taxon>
        <taxon>Eurotiomycetes</taxon>
        <taxon>Chaetothyriomycetidae</taxon>
        <taxon>Chaetothyriales</taxon>
        <taxon>Herpotrichiellaceae</taxon>
        <taxon>Cladophialophora</taxon>
    </lineage>
</organism>
<evidence type="ECO:0000313" key="3">
    <source>
        <dbReference type="Proteomes" id="UP000094526"/>
    </source>
</evidence>